<reference evidence="3" key="1">
    <citation type="submission" date="2015-07" db="EMBL/GenBank/DDBJ databases">
        <title>Genome sequencing project for genomic taxonomy and phylogenomics of Bacillus-like bacteria.</title>
        <authorList>
            <person name="Liu B."/>
            <person name="Wang J."/>
            <person name="Zhu Y."/>
            <person name="Liu G."/>
            <person name="Chen Q."/>
            <person name="Chen Z."/>
            <person name="Lan J."/>
            <person name="Che J."/>
            <person name="Ge C."/>
            <person name="Shi H."/>
            <person name="Pan Z."/>
            <person name="Liu X."/>
        </authorList>
    </citation>
    <scope>NUCLEOTIDE SEQUENCE [LARGE SCALE GENOMIC DNA]</scope>
    <source>
        <strain evidence="3">DSM 9887</strain>
    </source>
</reference>
<dbReference type="GO" id="GO:0016829">
    <property type="term" value="F:lyase activity"/>
    <property type="evidence" value="ECO:0007669"/>
    <property type="project" value="InterPro"/>
</dbReference>
<evidence type="ECO:0008006" key="5">
    <source>
        <dbReference type="Google" id="ProtNLM"/>
    </source>
</evidence>
<organism evidence="2 3">
    <name type="scientific">Brevibacillus reuszeri</name>
    <dbReference type="NCBI Taxonomy" id="54915"/>
    <lineage>
        <taxon>Bacteria</taxon>
        <taxon>Bacillati</taxon>
        <taxon>Bacillota</taxon>
        <taxon>Bacilli</taxon>
        <taxon>Bacillales</taxon>
        <taxon>Paenibacillaceae</taxon>
        <taxon>Brevibacillus</taxon>
    </lineage>
</organism>
<proteinExistence type="predicted"/>
<reference evidence="1 4" key="3">
    <citation type="submission" date="2019-06" db="EMBL/GenBank/DDBJ databases">
        <title>Whole genome shotgun sequence of Brevibacillus reuszeri NBRC 15719.</title>
        <authorList>
            <person name="Hosoyama A."/>
            <person name="Uohara A."/>
            <person name="Ohji S."/>
            <person name="Ichikawa N."/>
        </authorList>
    </citation>
    <scope>NUCLEOTIDE SEQUENCE [LARGE SCALE GENOMIC DNA]</scope>
    <source>
        <strain evidence="1 4">NBRC 15719</strain>
    </source>
</reference>
<keyword evidence="4" id="KW-1185">Reference proteome</keyword>
<sequence>MSTYVKAHGNNIPIQAPLIPDPFVPYTCKGYRSVFALCEADEAIIRKYLEPTPFEYMVNQFIVSVSDFSNCDKVAFMDCAIVIPVKHKDRYGGYYLFEYENDDSAIAAGRDLWGYPKKYADINLREEDGKVRGQAVRKGKVIAQIECDLTQTIPNLVQPQTYPHLNLHVVPRPDGKGIASMKIISRDTSPDFQLLSEKLGKTTVHLQGLPTDPLDELQPVKVLGGGMIVGDFYATEENGWGQVIETLI</sequence>
<protein>
    <recommendedName>
        <fullName evidence="5">Acetoacetate decarboxylase</fullName>
    </recommendedName>
</protein>
<gene>
    <name evidence="2" type="ORF">ADS79_00320</name>
    <name evidence="1" type="ORF">BRE01_56550</name>
</gene>
<dbReference type="Pfam" id="PF06314">
    <property type="entry name" value="ADC"/>
    <property type="match status" value="1"/>
</dbReference>
<dbReference type="OrthoDB" id="1896584at2"/>
<evidence type="ECO:0000313" key="1">
    <source>
        <dbReference type="EMBL" id="GED71953.1"/>
    </source>
</evidence>
<evidence type="ECO:0000313" key="2">
    <source>
        <dbReference type="EMBL" id="KNB74804.1"/>
    </source>
</evidence>
<dbReference type="Proteomes" id="UP000319578">
    <property type="component" value="Unassembled WGS sequence"/>
</dbReference>
<reference evidence="2" key="2">
    <citation type="submission" date="2015-07" db="EMBL/GenBank/DDBJ databases">
        <title>MeaNS - Measles Nucleotide Surveillance Program.</title>
        <authorList>
            <person name="Tran T."/>
            <person name="Druce J."/>
        </authorList>
    </citation>
    <scope>NUCLEOTIDE SEQUENCE</scope>
    <source>
        <strain evidence="2">DSM 9887</strain>
    </source>
</reference>
<comment type="caution">
    <text evidence="2">The sequence shown here is derived from an EMBL/GenBank/DDBJ whole genome shotgun (WGS) entry which is preliminary data.</text>
</comment>
<dbReference type="InterPro" id="IPR023375">
    <property type="entry name" value="ADC_dom_sf"/>
</dbReference>
<dbReference type="RefSeq" id="WP_049736428.1">
    <property type="nucleotide sequence ID" value="NZ_BJON01000024.1"/>
</dbReference>
<dbReference type="AlphaFoldDB" id="A0A0K9Z1H2"/>
<accession>A0A0K9Z1H2</accession>
<dbReference type="Gene3D" id="2.40.400.10">
    <property type="entry name" value="Acetoacetate decarboxylase-like"/>
    <property type="match status" value="1"/>
</dbReference>
<dbReference type="PATRIC" id="fig|54915.3.peg.71"/>
<name>A0A0K9Z1H2_9BACL</name>
<dbReference type="SUPFAM" id="SSF160104">
    <property type="entry name" value="Acetoacetate decarboxylase-like"/>
    <property type="match status" value="1"/>
</dbReference>
<dbReference type="InterPro" id="IPR010451">
    <property type="entry name" value="Acetoacetate_decarboxylase"/>
</dbReference>
<dbReference type="EMBL" id="LGIQ01000001">
    <property type="protein sequence ID" value="KNB74804.1"/>
    <property type="molecule type" value="Genomic_DNA"/>
</dbReference>
<dbReference type="STRING" id="54915.ADS79_00320"/>
<evidence type="ECO:0000313" key="4">
    <source>
        <dbReference type="Proteomes" id="UP000319578"/>
    </source>
</evidence>
<evidence type="ECO:0000313" key="3">
    <source>
        <dbReference type="Proteomes" id="UP000036834"/>
    </source>
</evidence>
<dbReference type="Proteomes" id="UP000036834">
    <property type="component" value="Unassembled WGS sequence"/>
</dbReference>
<dbReference type="EMBL" id="BJON01000024">
    <property type="protein sequence ID" value="GED71953.1"/>
    <property type="molecule type" value="Genomic_DNA"/>
</dbReference>